<dbReference type="EMBL" id="CP053716">
    <property type="protein sequence ID" value="QKF07358.1"/>
    <property type="molecule type" value="Genomic_DNA"/>
</dbReference>
<proteinExistence type="predicted"/>
<evidence type="ECO:0000313" key="2">
    <source>
        <dbReference type="Proteomes" id="UP000503297"/>
    </source>
</evidence>
<organism evidence="1 2">
    <name type="scientific">Berryella wangjianweii</name>
    <dbReference type="NCBI Taxonomy" id="2734634"/>
    <lineage>
        <taxon>Bacteria</taxon>
        <taxon>Bacillati</taxon>
        <taxon>Actinomycetota</taxon>
        <taxon>Coriobacteriia</taxon>
        <taxon>Eggerthellales</taxon>
        <taxon>Eggerthellaceae</taxon>
        <taxon>Berryella</taxon>
    </lineage>
</organism>
<dbReference type="AlphaFoldDB" id="A0A6M8J6U9"/>
<dbReference type="RefSeq" id="WP_172163663.1">
    <property type="nucleotide sequence ID" value="NZ_CP053716.1"/>
</dbReference>
<dbReference type="Proteomes" id="UP000503297">
    <property type="component" value="Chromosome"/>
</dbReference>
<keyword evidence="2" id="KW-1185">Reference proteome</keyword>
<name>A0A6M8J6U9_9ACTN</name>
<gene>
    <name evidence="1" type="ORF">HLV38_03910</name>
</gene>
<sequence>MSVRSMGSRRITRGCGAIAEVRRFELGRPLRAALLVAWGIGLAWVIQVLADGAFEAQVFAWTAHAVVDGDSEATVPGSRADGLLPEGIALPSEANHLLVGSLQVSYEWAGDAEAATSALRRSMTGQGWDALALGGAEGLAFTRQEGGMRWCVASFTQIGEKTCVLIQCIA</sequence>
<reference evidence="2" key="1">
    <citation type="submission" date="2020-05" db="EMBL/GenBank/DDBJ databases">
        <title>Novel species in genus Nocardioides.</title>
        <authorList>
            <person name="Zhang G."/>
        </authorList>
    </citation>
    <scope>NUCLEOTIDE SEQUENCE [LARGE SCALE GENOMIC DNA]</scope>
    <source>
        <strain evidence="2">zg-1050</strain>
    </source>
</reference>
<accession>A0A6M8J6U9</accession>
<evidence type="ECO:0000313" key="1">
    <source>
        <dbReference type="EMBL" id="QKF07358.1"/>
    </source>
</evidence>
<dbReference type="KEGG" id="bwa:HLV38_03910"/>
<protein>
    <submittedName>
        <fullName evidence="1">Uncharacterized protein</fullName>
    </submittedName>
</protein>